<dbReference type="InterPro" id="IPR025388">
    <property type="entry name" value="Alginate_export_dom"/>
</dbReference>
<proteinExistence type="predicted"/>
<dbReference type="STRING" id="1220578.FPE01S_03_07310"/>
<evidence type="ECO:0000259" key="1">
    <source>
        <dbReference type="Pfam" id="PF13372"/>
    </source>
</evidence>
<sequence>MGGGAIFEPMDTAPRIMLLLLLCSIRTGVYGQAIPSFQPLRFDEDYAGLNRDSTGGWYRRLKYTPLNADSSAWLSVGGEMRCQYFYFRNENWGNTAKDKDGYLFSRALLHADLHAGKYFRTFVQLQSSVAIGKNGDRSAVEKNPLDLHQVFCEGILPIGSQQKLLLRAGRQELLYGSQRLVAVRDGPNSRQAFDAVQVNYMTRNFRADAFVSCYVIPGKQIFDDVFSTDIKLWGLYSVANKVPILGNIDCYYLGLSRLAANFDDGKGTERRHSAGCRIWKKTGKWQYDIEGLYQWGRFGSKSITAWTISSNTFYQFGRTPFGPVVALKAELISGDRSPGDSHLNTFNPMFPRGGYLGLAALVGPSNLVDLHPSLTFTFSREINLYIDYAAFWRFSSHDGIYAPNMVLIYSGRGTSETFIGHQYASELAFNPNPFLYFRLEFTWFNTGAYLNAAGPGKDIIVTGITGQLKF</sequence>
<keyword evidence="3" id="KW-1185">Reference proteome</keyword>
<comment type="caution">
    <text evidence="2">The sequence shown here is derived from an EMBL/GenBank/DDBJ whole genome shotgun (WGS) entry which is preliminary data.</text>
</comment>
<dbReference type="EMBL" id="BBWV01000003">
    <property type="protein sequence ID" value="GAO44692.1"/>
    <property type="molecule type" value="Genomic_DNA"/>
</dbReference>
<dbReference type="Gene3D" id="2.40.160.100">
    <property type="match status" value="1"/>
</dbReference>
<evidence type="ECO:0000313" key="3">
    <source>
        <dbReference type="Proteomes" id="UP000033121"/>
    </source>
</evidence>
<dbReference type="InterPro" id="IPR053728">
    <property type="entry name" value="Alginate_Permeability_Chnl"/>
</dbReference>
<accession>A0A0E9N3Y2</accession>
<protein>
    <recommendedName>
        <fullName evidence="1">Alginate export domain-containing protein</fullName>
    </recommendedName>
</protein>
<gene>
    <name evidence="2" type="ORF">FPE01S_03_07310</name>
</gene>
<evidence type="ECO:0000313" key="2">
    <source>
        <dbReference type="EMBL" id="GAO44692.1"/>
    </source>
</evidence>
<feature type="domain" description="Alginate export" evidence="1">
    <location>
        <begin position="73"/>
        <end position="455"/>
    </location>
</feature>
<reference evidence="2 3" key="1">
    <citation type="submission" date="2015-04" db="EMBL/GenBank/DDBJ databases">
        <title>Whole genome shotgun sequence of Flavihumibacter petaseus NBRC 106054.</title>
        <authorList>
            <person name="Miyazawa S."/>
            <person name="Hosoyama A."/>
            <person name="Hashimoto M."/>
            <person name="Noguchi M."/>
            <person name="Tsuchikane K."/>
            <person name="Ohji S."/>
            <person name="Yamazoe A."/>
            <person name="Ichikawa N."/>
            <person name="Kimura A."/>
            <person name="Fujita N."/>
        </authorList>
    </citation>
    <scope>NUCLEOTIDE SEQUENCE [LARGE SCALE GENOMIC DNA]</scope>
    <source>
        <strain evidence="2 3">NBRC 106054</strain>
    </source>
</reference>
<dbReference type="AlphaFoldDB" id="A0A0E9N3Y2"/>
<dbReference type="Pfam" id="PF13372">
    <property type="entry name" value="Alginate_exp"/>
    <property type="match status" value="1"/>
</dbReference>
<dbReference type="Proteomes" id="UP000033121">
    <property type="component" value="Unassembled WGS sequence"/>
</dbReference>
<name>A0A0E9N3Y2_9BACT</name>
<organism evidence="2 3">
    <name type="scientific">Flavihumibacter petaseus NBRC 106054</name>
    <dbReference type="NCBI Taxonomy" id="1220578"/>
    <lineage>
        <taxon>Bacteria</taxon>
        <taxon>Pseudomonadati</taxon>
        <taxon>Bacteroidota</taxon>
        <taxon>Chitinophagia</taxon>
        <taxon>Chitinophagales</taxon>
        <taxon>Chitinophagaceae</taxon>
        <taxon>Flavihumibacter</taxon>
    </lineage>
</organism>